<evidence type="ECO:0000256" key="8">
    <source>
        <dbReference type="ARBA" id="ARBA00025737"/>
    </source>
</evidence>
<dbReference type="PROSITE" id="PS51404">
    <property type="entry name" value="DYP_PEROXIDASE"/>
    <property type="match status" value="1"/>
</dbReference>
<dbReference type="Pfam" id="PF20628">
    <property type="entry name" value="Dyp_perox_C"/>
    <property type="match status" value="1"/>
</dbReference>
<keyword evidence="7" id="KW-0408">Iron</keyword>
<evidence type="ECO:0000256" key="7">
    <source>
        <dbReference type="ARBA" id="ARBA00023004"/>
    </source>
</evidence>
<accession>A0A1L7NQ85</accession>
<keyword evidence="2 11" id="KW-0575">Peroxidase</keyword>
<dbReference type="SUPFAM" id="SSF54909">
    <property type="entry name" value="Dimeric alpha+beta barrel"/>
    <property type="match status" value="1"/>
</dbReference>
<dbReference type="InterPro" id="IPR049509">
    <property type="entry name" value="DyP_N"/>
</dbReference>
<comment type="similarity">
    <text evidence="8">Belongs to the DyP-type peroxidase family.</text>
</comment>
<evidence type="ECO:0000313" key="11">
    <source>
        <dbReference type="EMBL" id="BAW27602.1"/>
    </source>
</evidence>
<feature type="domain" description="DyP dimeric alpha+beta barrel" evidence="10">
    <location>
        <begin position="7"/>
        <end position="144"/>
    </location>
</feature>
<evidence type="ECO:0000256" key="2">
    <source>
        <dbReference type="ARBA" id="ARBA00022559"/>
    </source>
</evidence>
<gene>
    <name evidence="11" type="primary">PO</name>
</gene>
<organism evidence="11">
    <name type="scientific">Emericella variicolor</name>
    <name type="common">Aspergillus stellatus</name>
    <dbReference type="NCBI Taxonomy" id="1549217"/>
    <lineage>
        <taxon>Eukaryota</taxon>
        <taxon>Fungi</taxon>
        <taxon>Dikarya</taxon>
        <taxon>Ascomycota</taxon>
        <taxon>Pezizomycotina</taxon>
        <taxon>Eurotiomycetes</taxon>
        <taxon>Eurotiomycetidae</taxon>
        <taxon>Eurotiales</taxon>
        <taxon>Aspergillaceae</taxon>
        <taxon>Aspergillus</taxon>
        <taxon>Aspergillus subgen. Nidulantes</taxon>
    </lineage>
</organism>
<proteinExistence type="inferred from homology"/>
<evidence type="ECO:0000256" key="1">
    <source>
        <dbReference type="ARBA" id="ARBA00001970"/>
    </source>
</evidence>
<dbReference type="GO" id="GO:0004601">
    <property type="term" value="F:peroxidase activity"/>
    <property type="evidence" value="ECO:0007669"/>
    <property type="project" value="UniProtKB-KW"/>
</dbReference>
<dbReference type="NCBIfam" id="TIGR01413">
    <property type="entry name" value="Dyp_perox_fam"/>
    <property type="match status" value="1"/>
</dbReference>
<keyword evidence="5" id="KW-0732">Signal</keyword>
<evidence type="ECO:0000256" key="6">
    <source>
        <dbReference type="ARBA" id="ARBA00023002"/>
    </source>
</evidence>
<dbReference type="GO" id="GO:0020037">
    <property type="term" value="F:heme binding"/>
    <property type="evidence" value="ECO:0007669"/>
    <property type="project" value="InterPro"/>
</dbReference>
<dbReference type="Pfam" id="PF21105">
    <property type="entry name" value="DyP_N"/>
    <property type="match status" value="1"/>
</dbReference>
<dbReference type="InterPro" id="IPR006314">
    <property type="entry name" value="Dyp_peroxidase"/>
</dbReference>
<dbReference type="PANTHER" id="PTHR30521">
    <property type="entry name" value="DEFERROCHELATASE/PEROXIDASE"/>
    <property type="match status" value="1"/>
</dbReference>
<reference evidence="11" key="1">
    <citation type="submission" date="2015-12" db="EMBL/GenBank/DDBJ databases">
        <title>Citreohybridonol biosynthetic gene cluster.</title>
        <authorList>
            <person name="Abe I."/>
            <person name="Matsuda Y."/>
        </authorList>
    </citation>
    <scope>NUCLEOTIDE SEQUENCE</scope>
    <source>
        <strain evidence="11">NBRC 32302</strain>
    </source>
</reference>
<evidence type="ECO:0000256" key="3">
    <source>
        <dbReference type="ARBA" id="ARBA00022617"/>
    </source>
</evidence>
<keyword evidence="6" id="KW-0560">Oxidoreductase</keyword>
<name>A0A1L7NQ85_EMEVA</name>
<evidence type="ECO:0000259" key="9">
    <source>
        <dbReference type="Pfam" id="PF20628"/>
    </source>
</evidence>
<keyword evidence="3" id="KW-0349">Heme</keyword>
<evidence type="ECO:0000256" key="5">
    <source>
        <dbReference type="ARBA" id="ARBA00022729"/>
    </source>
</evidence>
<sequence>MAPSLDNIQGDVWPRLPKKAETFYFFHILDSAKFKKQLTKLVPALTTGEEAKNTRSDLYKRKREGKKGLIQLSSINISFSYSGLKKLGKTDVGDDVFEGGQYKDMVTGGLDDPQDWDKFYTGYNGQIDGVFVVTGNSLEKVEGTFLKTVRPYFSDGAGPTTGMRIVHTESGTVQPHDKEHFGWVDGISEPLVKGLETKSSPKELDEVPAGVFFIGGEGDYTNAPSWAKDSSFMVFRRLRQLVPEFTQWCGRNCEDPTSMEVIRLFSSRVVGRWPDGAPIEKYPSEAPELDNPEHPVQKENDFDFGPDVSKQPRCPFASHIRKVRPRADFPNDYNAMIRRGIPYGEWTEVDEKKGGHSLKQRGLLFVSYQANLRAGFRFVMKEWANKNDFPDDKFAACGGQGPGIDPIIGQVKKYPGRANIPSALGLKEASDVSSRYVDVERFVIPEGGEYFFTPSFSALDTLCKC</sequence>
<comment type="cofactor">
    <cofactor evidence="1">
        <name>heme b</name>
        <dbReference type="ChEBI" id="CHEBI:60344"/>
    </cofactor>
</comment>
<protein>
    <submittedName>
        <fullName evidence="11">Putative peroxidase</fullName>
    </submittedName>
</protein>
<dbReference type="GO" id="GO:0046872">
    <property type="term" value="F:metal ion binding"/>
    <property type="evidence" value="ECO:0007669"/>
    <property type="project" value="UniProtKB-KW"/>
</dbReference>
<dbReference type="GO" id="GO:0005829">
    <property type="term" value="C:cytosol"/>
    <property type="evidence" value="ECO:0007669"/>
    <property type="project" value="TreeGrafter"/>
</dbReference>
<feature type="domain" description="Dyp-type peroxidase C-terminal" evidence="9">
    <location>
        <begin position="310"/>
        <end position="387"/>
    </location>
</feature>
<evidence type="ECO:0000256" key="4">
    <source>
        <dbReference type="ARBA" id="ARBA00022723"/>
    </source>
</evidence>
<dbReference type="InterPro" id="IPR011008">
    <property type="entry name" value="Dimeric_a/b-barrel"/>
</dbReference>
<dbReference type="InterPro" id="IPR048328">
    <property type="entry name" value="Dyp_perox_C"/>
</dbReference>
<evidence type="ECO:0000259" key="10">
    <source>
        <dbReference type="Pfam" id="PF21105"/>
    </source>
</evidence>
<dbReference type="AlphaFoldDB" id="A0A1L7NQ85"/>
<dbReference type="EMBL" id="LC102187">
    <property type="protein sequence ID" value="BAW27602.1"/>
    <property type="molecule type" value="Genomic_DNA"/>
</dbReference>
<dbReference type="PANTHER" id="PTHR30521:SF4">
    <property type="entry name" value="DEFERROCHELATASE"/>
    <property type="match status" value="1"/>
</dbReference>
<keyword evidence="4" id="KW-0479">Metal-binding</keyword>